<dbReference type="SMART" id="SM00091">
    <property type="entry name" value="PAS"/>
    <property type="match status" value="3"/>
</dbReference>
<evidence type="ECO:0000313" key="5">
    <source>
        <dbReference type="EMBL" id="KMO30512.1"/>
    </source>
</evidence>
<dbReference type="Pfam" id="PF00196">
    <property type="entry name" value="GerE"/>
    <property type="match status" value="1"/>
</dbReference>
<feature type="domain" description="PAC" evidence="4">
    <location>
        <begin position="332"/>
        <end position="382"/>
    </location>
</feature>
<evidence type="ECO:0000259" key="3">
    <source>
        <dbReference type="PROSITE" id="PS50112"/>
    </source>
</evidence>
<dbReference type="CDD" id="cd00130">
    <property type="entry name" value="PAS"/>
    <property type="match status" value="2"/>
</dbReference>
<dbReference type="SUPFAM" id="SSF55785">
    <property type="entry name" value="PYP-like sensor domain (PAS domain)"/>
    <property type="match status" value="3"/>
</dbReference>
<dbReference type="EMBL" id="LABX01000173">
    <property type="protein sequence ID" value="KMO30512.1"/>
    <property type="molecule type" value="Genomic_DNA"/>
</dbReference>
<feature type="domain" description="PAS" evidence="3">
    <location>
        <begin position="133"/>
        <end position="184"/>
    </location>
</feature>
<sequence>MTAGVDRHELRQIIAGLSEGVILVEPDQTIAYANEAALAMHGAESLDEIGPTVDAYRERFALRYRNNRTPENYPIERVVAGERFHDVVVEVTRTDKPEVGFVHSLRSLVATDREGKPSCLALILKDVSDQFEAEERFERTFNANPAPAVITRLSDLRHVKVNAGFLEMTGYTRDAVIGRSVYEVDVLANARHRDLAVSRLNEGGTIPQMEARLELPEGGGRFVIVAGQPIEMGDEPCMLFTFADLELRRKAETALRQSEERFAKAFRLTPVPTLLARAEDFQVTSINEAFGRVFGFSEDRVVGRAPAEFGLWVSAEQRRRFEEGLARTGYGLGLEVCLRHESGADLDCLVSAERVSIGEAEFVLMVLQDITERKHTERELFDAIETVMADTSWFSRGLIEKLANLRRPGRETPDDAVPDLTLRERQILNLICTGLDDDGIARKLGLSRNTVRNHGAALYRKLGVHRRTEVILWGREHGFPLRASGNESSGH</sequence>
<dbReference type="OrthoDB" id="434992at2"/>
<dbReference type="GO" id="GO:0006355">
    <property type="term" value="P:regulation of DNA-templated transcription"/>
    <property type="evidence" value="ECO:0007669"/>
    <property type="project" value="InterPro"/>
</dbReference>
<dbReference type="PRINTS" id="PR00038">
    <property type="entry name" value="HTHLUXR"/>
</dbReference>
<reference evidence="5 6" key="1">
    <citation type="submission" date="2015-03" db="EMBL/GenBank/DDBJ databases">
        <title>Genome sequencing of Methylobacterium aquaticum DSM16371 type strain.</title>
        <authorList>
            <person name="Chaudhry V."/>
            <person name="Patil P.B."/>
        </authorList>
    </citation>
    <scope>NUCLEOTIDE SEQUENCE [LARGE SCALE GENOMIC DNA]</scope>
    <source>
        <strain evidence="5 6">DSM 16371</strain>
    </source>
</reference>
<dbReference type="SUPFAM" id="SSF46894">
    <property type="entry name" value="C-terminal effector domain of the bipartite response regulators"/>
    <property type="match status" value="1"/>
</dbReference>
<dbReference type="Gene3D" id="1.10.10.10">
    <property type="entry name" value="Winged helix-like DNA-binding domain superfamily/Winged helix DNA-binding domain"/>
    <property type="match status" value="1"/>
</dbReference>
<evidence type="ECO:0000256" key="1">
    <source>
        <dbReference type="ARBA" id="ARBA00023125"/>
    </source>
</evidence>
<dbReference type="PANTHER" id="PTHR43214:SF38">
    <property type="entry name" value="NITRATE_NITRITE RESPONSE REGULATOR PROTEIN NARL"/>
    <property type="match status" value="1"/>
</dbReference>
<feature type="domain" description="HTH luxR-type" evidence="2">
    <location>
        <begin position="413"/>
        <end position="478"/>
    </location>
</feature>
<evidence type="ECO:0000259" key="4">
    <source>
        <dbReference type="PROSITE" id="PS50113"/>
    </source>
</evidence>
<evidence type="ECO:0000259" key="2">
    <source>
        <dbReference type="PROSITE" id="PS50043"/>
    </source>
</evidence>
<keyword evidence="1" id="KW-0238">DNA-binding</keyword>
<dbReference type="InterPro" id="IPR039420">
    <property type="entry name" value="WalR-like"/>
</dbReference>
<dbReference type="PATRIC" id="fig|270351.6.peg.2095"/>
<feature type="domain" description="PAS" evidence="3">
    <location>
        <begin position="6"/>
        <end position="50"/>
    </location>
</feature>
<dbReference type="InterPro" id="IPR000014">
    <property type="entry name" value="PAS"/>
</dbReference>
<dbReference type="PROSITE" id="PS50113">
    <property type="entry name" value="PAC"/>
    <property type="match status" value="1"/>
</dbReference>
<dbReference type="NCBIfam" id="TIGR00229">
    <property type="entry name" value="sensory_box"/>
    <property type="match status" value="2"/>
</dbReference>
<dbReference type="RefSeq" id="WP_048465840.1">
    <property type="nucleotide sequence ID" value="NZ_LABX01000173.1"/>
</dbReference>
<dbReference type="PROSITE" id="PS50112">
    <property type="entry name" value="PAS"/>
    <property type="match status" value="3"/>
</dbReference>
<dbReference type="SMART" id="SM00421">
    <property type="entry name" value="HTH_LUXR"/>
    <property type="match status" value="1"/>
</dbReference>
<evidence type="ECO:0000313" key="6">
    <source>
        <dbReference type="Proteomes" id="UP000035929"/>
    </source>
</evidence>
<protein>
    <submittedName>
        <fullName evidence="5">LuxR family transcriptional regulator</fullName>
    </submittedName>
</protein>
<dbReference type="InterPro" id="IPR036388">
    <property type="entry name" value="WH-like_DNA-bd_sf"/>
</dbReference>
<dbReference type="PROSITE" id="PS50043">
    <property type="entry name" value="HTH_LUXR_2"/>
    <property type="match status" value="1"/>
</dbReference>
<dbReference type="Gene3D" id="3.30.450.20">
    <property type="entry name" value="PAS domain"/>
    <property type="match status" value="3"/>
</dbReference>
<organism evidence="5 6">
    <name type="scientific">Methylobacterium aquaticum</name>
    <dbReference type="NCBI Taxonomy" id="270351"/>
    <lineage>
        <taxon>Bacteria</taxon>
        <taxon>Pseudomonadati</taxon>
        <taxon>Pseudomonadota</taxon>
        <taxon>Alphaproteobacteria</taxon>
        <taxon>Hyphomicrobiales</taxon>
        <taxon>Methylobacteriaceae</taxon>
        <taxon>Methylobacterium</taxon>
    </lineage>
</organism>
<dbReference type="CDD" id="cd06170">
    <property type="entry name" value="LuxR_C_like"/>
    <property type="match status" value="1"/>
</dbReference>
<dbReference type="Pfam" id="PF13188">
    <property type="entry name" value="PAS_8"/>
    <property type="match status" value="1"/>
</dbReference>
<dbReference type="InterPro" id="IPR035965">
    <property type="entry name" value="PAS-like_dom_sf"/>
</dbReference>
<dbReference type="InterPro" id="IPR000700">
    <property type="entry name" value="PAS-assoc_C"/>
</dbReference>
<dbReference type="Pfam" id="PF13426">
    <property type="entry name" value="PAS_9"/>
    <property type="match status" value="1"/>
</dbReference>
<dbReference type="GO" id="GO:0003677">
    <property type="term" value="F:DNA binding"/>
    <property type="evidence" value="ECO:0007669"/>
    <property type="project" value="UniProtKB-KW"/>
</dbReference>
<accession>A0A0J6S9Z0</accession>
<feature type="domain" description="PAS" evidence="3">
    <location>
        <begin position="258"/>
        <end position="304"/>
    </location>
</feature>
<proteinExistence type="predicted"/>
<dbReference type="InterPro" id="IPR013656">
    <property type="entry name" value="PAS_4"/>
</dbReference>
<name>A0A0J6S9Z0_9HYPH</name>
<dbReference type="PANTHER" id="PTHR43214">
    <property type="entry name" value="TWO-COMPONENT RESPONSE REGULATOR"/>
    <property type="match status" value="1"/>
</dbReference>
<dbReference type="Proteomes" id="UP000035929">
    <property type="component" value="Unassembled WGS sequence"/>
</dbReference>
<comment type="caution">
    <text evidence="5">The sequence shown here is derived from an EMBL/GenBank/DDBJ whole genome shotgun (WGS) entry which is preliminary data.</text>
</comment>
<gene>
    <name evidence="5" type="ORF">VP06_21645</name>
</gene>
<dbReference type="Pfam" id="PF08448">
    <property type="entry name" value="PAS_4"/>
    <property type="match status" value="1"/>
</dbReference>
<dbReference type="InterPro" id="IPR000792">
    <property type="entry name" value="Tscrpt_reg_LuxR_C"/>
</dbReference>
<dbReference type="AlphaFoldDB" id="A0A0J6S9Z0"/>
<dbReference type="InterPro" id="IPR016032">
    <property type="entry name" value="Sig_transdc_resp-reg_C-effctor"/>
</dbReference>